<dbReference type="EMBL" id="DVGB01000035">
    <property type="protein sequence ID" value="HIR01196.1"/>
    <property type="molecule type" value="Genomic_DNA"/>
</dbReference>
<proteinExistence type="predicted"/>
<dbReference type="Proteomes" id="UP000824261">
    <property type="component" value="Unassembled WGS sequence"/>
</dbReference>
<comment type="caution">
    <text evidence="2">The sequence shown here is derived from an EMBL/GenBank/DDBJ whole genome shotgun (WGS) entry which is preliminary data.</text>
</comment>
<feature type="compositionally biased region" description="Basic and acidic residues" evidence="1">
    <location>
        <begin position="1"/>
        <end position="14"/>
    </location>
</feature>
<gene>
    <name evidence="2" type="ORF">IAA69_02900</name>
</gene>
<dbReference type="AlphaFoldDB" id="A0A9D1A1J2"/>
<name>A0A9D1A1J2_9ACTN</name>
<evidence type="ECO:0000256" key="1">
    <source>
        <dbReference type="SAM" id="MobiDB-lite"/>
    </source>
</evidence>
<accession>A0A9D1A1J2</accession>
<evidence type="ECO:0000313" key="2">
    <source>
        <dbReference type="EMBL" id="HIR01196.1"/>
    </source>
</evidence>
<organism evidence="2 3">
    <name type="scientific">Candidatus Aveggerthella stercoripullorum</name>
    <dbReference type="NCBI Taxonomy" id="2840688"/>
    <lineage>
        <taxon>Bacteria</taxon>
        <taxon>Bacillati</taxon>
        <taxon>Actinomycetota</taxon>
        <taxon>Coriobacteriia</taxon>
        <taxon>Eggerthellales</taxon>
        <taxon>Eggerthellaceae</taxon>
        <taxon>Eggerthellaceae incertae sedis</taxon>
        <taxon>Candidatus Aveggerthella</taxon>
    </lineage>
</organism>
<protein>
    <submittedName>
        <fullName evidence="2">Uncharacterized protein</fullName>
    </submittedName>
</protein>
<reference evidence="2" key="2">
    <citation type="journal article" date="2021" name="PeerJ">
        <title>Extensive microbial diversity within the chicken gut microbiome revealed by metagenomics and culture.</title>
        <authorList>
            <person name="Gilroy R."/>
            <person name="Ravi A."/>
            <person name="Getino M."/>
            <person name="Pursley I."/>
            <person name="Horton D.L."/>
            <person name="Alikhan N.F."/>
            <person name="Baker D."/>
            <person name="Gharbi K."/>
            <person name="Hall N."/>
            <person name="Watson M."/>
            <person name="Adriaenssens E.M."/>
            <person name="Foster-Nyarko E."/>
            <person name="Jarju S."/>
            <person name="Secka A."/>
            <person name="Antonio M."/>
            <person name="Oren A."/>
            <person name="Chaudhuri R.R."/>
            <person name="La Ragione R."/>
            <person name="Hildebrand F."/>
            <person name="Pallen M.J."/>
        </authorList>
    </citation>
    <scope>NUCLEOTIDE SEQUENCE</scope>
    <source>
        <strain evidence="2">ChiGjej1B1-2707</strain>
    </source>
</reference>
<feature type="non-terminal residue" evidence="2">
    <location>
        <position position="91"/>
    </location>
</feature>
<feature type="region of interest" description="Disordered" evidence="1">
    <location>
        <begin position="1"/>
        <end position="22"/>
    </location>
</feature>
<evidence type="ECO:0000313" key="3">
    <source>
        <dbReference type="Proteomes" id="UP000824261"/>
    </source>
</evidence>
<reference evidence="2" key="1">
    <citation type="submission" date="2020-10" db="EMBL/GenBank/DDBJ databases">
        <authorList>
            <person name="Gilroy R."/>
        </authorList>
    </citation>
    <scope>NUCLEOTIDE SEQUENCE</scope>
    <source>
        <strain evidence="2">ChiGjej1B1-2707</strain>
    </source>
</reference>
<sequence length="91" mass="9667">MGSMPDREHHESTKGRTGFSGARTMGSRFGAASRAMVALVLSAALALGLCPSWAGIVPQAQAADSIDGWYVEIEDGYAYILSALNHDRENP</sequence>